<keyword evidence="3" id="KW-1185">Reference proteome</keyword>
<evidence type="ECO:0000256" key="1">
    <source>
        <dbReference type="SAM" id="Phobius"/>
    </source>
</evidence>
<organism evidence="2 3">
    <name type="scientific">Symbiodinium natans</name>
    <dbReference type="NCBI Taxonomy" id="878477"/>
    <lineage>
        <taxon>Eukaryota</taxon>
        <taxon>Sar</taxon>
        <taxon>Alveolata</taxon>
        <taxon>Dinophyceae</taxon>
        <taxon>Suessiales</taxon>
        <taxon>Symbiodiniaceae</taxon>
        <taxon>Symbiodinium</taxon>
    </lineage>
</organism>
<name>A0A812P901_9DINO</name>
<sequence>MHVASIPCTLLRLGVQIGLGFCNEQCVALHPGVGMHETRALAMPRVLRFYVLAFAVACVTAIQATPLRAVALALVLYVTSILGFAAMRCIPAGRKAAAWRLRSGLEASGSVEVAEAAIASGTRWLLVCGGECCRDVLGARLGAKLAARPDALAFFSSGHFKFRSDFSSEARKNHRQHFAGIDMRQLQEVMELDREAIDTFANFTTFLRCIERKGLARERSAPVDVVVVTSSYHLPRAWAIASLVLGFAGLSFHVAEAPSQSGDEEKTMARRSLREGPFRCARDVLRAFVWLLSGFEGDALAGVLHQNRRAFRAWYREHRE</sequence>
<feature type="transmembrane region" description="Helical" evidence="1">
    <location>
        <begin position="46"/>
        <end position="64"/>
    </location>
</feature>
<dbReference type="AlphaFoldDB" id="A0A812P901"/>
<keyword evidence="1" id="KW-1133">Transmembrane helix</keyword>
<dbReference type="OrthoDB" id="446276at2759"/>
<dbReference type="EMBL" id="CAJNDS010002156">
    <property type="protein sequence ID" value="CAE7354887.1"/>
    <property type="molecule type" value="Genomic_DNA"/>
</dbReference>
<gene>
    <name evidence="2" type="ORF">SNAT2548_LOCUS18839</name>
</gene>
<reference evidence="2" key="1">
    <citation type="submission" date="2021-02" db="EMBL/GenBank/DDBJ databases">
        <authorList>
            <person name="Dougan E. K."/>
            <person name="Rhodes N."/>
            <person name="Thang M."/>
            <person name="Chan C."/>
        </authorList>
    </citation>
    <scope>NUCLEOTIDE SEQUENCE</scope>
</reference>
<evidence type="ECO:0000313" key="3">
    <source>
        <dbReference type="Proteomes" id="UP000604046"/>
    </source>
</evidence>
<accession>A0A812P901</accession>
<evidence type="ECO:0000313" key="2">
    <source>
        <dbReference type="EMBL" id="CAE7354887.1"/>
    </source>
</evidence>
<protein>
    <recommendedName>
        <fullName evidence="4">DUF218 domain-containing protein</fullName>
    </recommendedName>
</protein>
<comment type="caution">
    <text evidence="2">The sequence shown here is derived from an EMBL/GenBank/DDBJ whole genome shotgun (WGS) entry which is preliminary data.</text>
</comment>
<proteinExistence type="predicted"/>
<keyword evidence="1" id="KW-0812">Transmembrane</keyword>
<dbReference type="Proteomes" id="UP000604046">
    <property type="component" value="Unassembled WGS sequence"/>
</dbReference>
<evidence type="ECO:0008006" key="4">
    <source>
        <dbReference type="Google" id="ProtNLM"/>
    </source>
</evidence>
<keyword evidence="1" id="KW-0472">Membrane</keyword>
<feature type="transmembrane region" description="Helical" evidence="1">
    <location>
        <begin position="70"/>
        <end position="90"/>
    </location>
</feature>